<comment type="caution">
    <text evidence="2">The sequence shown here is derived from an EMBL/GenBank/DDBJ whole genome shotgun (WGS) entry which is preliminary data.</text>
</comment>
<feature type="transmembrane region" description="Helical" evidence="1">
    <location>
        <begin position="137"/>
        <end position="154"/>
    </location>
</feature>
<keyword evidence="1" id="KW-0812">Transmembrane</keyword>
<keyword evidence="1" id="KW-0472">Membrane</keyword>
<dbReference type="RefSeq" id="WP_136577628.1">
    <property type="nucleotide sequence ID" value="NZ_STFF01000003.1"/>
</dbReference>
<reference evidence="2 3" key="1">
    <citation type="submission" date="2019-04" db="EMBL/GenBank/DDBJ databases">
        <title>Niastella caeni sp. nov., isolated from activated sludge.</title>
        <authorList>
            <person name="Sheng M."/>
        </authorList>
    </citation>
    <scope>NUCLEOTIDE SEQUENCE [LARGE SCALE GENOMIC DNA]</scope>
    <source>
        <strain evidence="2 3">HX-2-15</strain>
    </source>
</reference>
<dbReference type="EMBL" id="STFF01000003">
    <property type="protein sequence ID" value="THU39496.1"/>
    <property type="molecule type" value="Genomic_DNA"/>
</dbReference>
<feature type="transmembrane region" description="Helical" evidence="1">
    <location>
        <begin position="111"/>
        <end position="131"/>
    </location>
</feature>
<evidence type="ECO:0008006" key="4">
    <source>
        <dbReference type="Google" id="ProtNLM"/>
    </source>
</evidence>
<dbReference type="Proteomes" id="UP000306918">
    <property type="component" value="Unassembled WGS sequence"/>
</dbReference>
<name>A0A4V6T3T6_9BACT</name>
<feature type="transmembrane region" description="Helical" evidence="1">
    <location>
        <begin position="434"/>
        <end position="456"/>
    </location>
</feature>
<feature type="transmembrane region" description="Helical" evidence="1">
    <location>
        <begin position="197"/>
        <end position="215"/>
    </location>
</feature>
<evidence type="ECO:0000313" key="2">
    <source>
        <dbReference type="EMBL" id="THU39496.1"/>
    </source>
</evidence>
<protein>
    <recommendedName>
        <fullName evidence="4">Glycosyltransferase RgtA/B/C/D-like domain-containing protein</fullName>
    </recommendedName>
</protein>
<keyword evidence="3" id="KW-1185">Reference proteome</keyword>
<proteinExistence type="predicted"/>
<gene>
    <name evidence="2" type="ORF">FAM09_13410</name>
</gene>
<feature type="transmembrane region" description="Helical" evidence="1">
    <location>
        <begin position="79"/>
        <end position="99"/>
    </location>
</feature>
<feature type="transmembrane region" description="Helical" evidence="1">
    <location>
        <begin position="400"/>
        <end position="422"/>
    </location>
</feature>
<feature type="transmembrane region" description="Helical" evidence="1">
    <location>
        <begin position="161"/>
        <end position="191"/>
    </location>
</feature>
<feature type="transmembrane region" description="Helical" evidence="1">
    <location>
        <begin position="462"/>
        <end position="483"/>
    </location>
</feature>
<dbReference type="OrthoDB" id="636847at2"/>
<organism evidence="2 3">
    <name type="scientific">Niastella caeni</name>
    <dbReference type="NCBI Taxonomy" id="2569763"/>
    <lineage>
        <taxon>Bacteria</taxon>
        <taxon>Pseudomonadati</taxon>
        <taxon>Bacteroidota</taxon>
        <taxon>Chitinophagia</taxon>
        <taxon>Chitinophagales</taxon>
        <taxon>Chitinophagaceae</taxon>
        <taxon>Niastella</taxon>
    </lineage>
</organism>
<accession>A0A4V6T3T6</accession>
<dbReference type="AlphaFoldDB" id="A0A4V6T3T6"/>
<keyword evidence="1" id="KW-1133">Transmembrane helix</keyword>
<sequence length="502" mass="58722">MPFKQWIWQDKENKQLLWFSIIIMIISFAWLKYVYPFPNFIPPDSNNYLEAANNNDFISIWPIGYSKFLRLISIFSRSHFVLVILQYLLLMGSVLYFLFSIRYLLSPGKWLFRALLTISIINPLLPHIANFVSSDCLFVALSLTWFTQLLWIIYQPKQKLLLLHAIVLLLAFMVRFTAVWYPFFSIVLIALTNIPRRIKWVGIGAIALLLFLFIGRTQYEYKVKTGTVQYAAFGGWQLAANALYGYAHSQQDDPTSITWKYKELHILVNHHMDSLDHLVIRPDQKIGVYYLWNFKSPLRVYPVKSWKITTAPPSFFEQWATMAPYYASYGRWLIAKHPWSFIKHFIWPNLVRYYAPPAFFMEKYNLGNKQVDPIVVTWFDWTNNQLPTRAKNRDIRIANIFPNLLAILNPLFLISTIAFVGSKSFRRCNKISKRIVSCMGLVWFSNAFFSVLSAPIELRYQLFPFVITLSFSTLFISSLIMSLSQESETNKKQVALISETAM</sequence>
<evidence type="ECO:0000256" key="1">
    <source>
        <dbReference type="SAM" id="Phobius"/>
    </source>
</evidence>
<feature type="transmembrane region" description="Helical" evidence="1">
    <location>
        <begin position="16"/>
        <end position="35"/>
    </location>
</feature>
<evidence type="ECO:0000313" key="3">
    <source>
        <dbReference type="Proteomes" id="UP000306918"/>
    </source>
</evidence>